<name>A0A1Y3F9J1_9GAMM</name>
<sequence length="138" mass="15661">MKKIFFLGLVLSLTGCSTAPVVSNIAKSVPNERIYNQKYLKKQTPEQAKVTFLRDKGFLGSGCTHDIYVNNEKVFSIRSNEIATIYLEPKYYIFRLETGAGMCPNIATSQETEVKPGAEIEYRILLPSDFNLRLTRMK</sequence>
<protein>
    <recommendedName>
        <fullName evidence="4">Lipoprotein</fullName>
    </recommendedName>
</protein>
<dbReference type="AlphaFoldDB" id="A0A1Y3F9J1"/>
<evidence type="ECO:0000313" key="3">
    <source>
        <dbReference type="Proteomes" id="UP000516862"/>
    </source>
</evidence>
<keyword evidence="1" id="KW-0732">Signal</keyword>
<evidence type="ECO:0000313" key="2">
    <source>
        <dbReference type="EMBL" id="QNX03773.1"/>
    </source>
</evidence>
<feature type="chain" id="PRO_5013345351" description="Lipoprotein" evidence="1">
    <location>
        <begin position="20"/>
        <end position="138"/>
    </location>
</feature>
<reference evidence="3" key="1">
    <citation type="submission" date="2020-09" db="EMBL/GenBank/DDBJ databases">
        <title>Clinical and molecular characterization of Acinetobacter seifertii in Taiwan.</title>
        <authorList>
            <person name="Li L.-H."/>
            <person name="Yang Y.-S."/>
            <person name="Sun J.-R."/>
            <person name="Huang T.-W."/>
            <person name="Huang W.-C."/>
            <person name="Wang Y.-C."/>
            <person name="Kuo T.-H."/>
            <person name="Kuo S.-C."/>
            <person name="Chen T.-L."/>
        </authorList>
    </citation>
    <scope>NUCLEOTIDE SEQUENCE [LARGE SCALE GENOMIC DNA]</scope>
    <source>
        <strain evidence="3">AS73</strain>
    </source>
</reference>
<dbReference type="EMBL" id="CP061561">
    <property type="protein sequence ID" value="QNX03773.1"/>
    <property type="molecule type" value="Genomic_DNA"/>
</dbReference>
<accession>A0A1Y3F9J1</accession>
<proteinExistence type="predicted"/>
<evidence type="ECO:0000256" key="1">
    <source>
        <dbReference type="SAM" id="SignalP"/>
    </source>
</evidence>
<evidence type="ECO:0008006" key="4">
    <source>
        <dbReference type="Google" id="ProtNLM"/>
    </source>
</evidence>
<gene>
    <name evidence="2" type="ORF">IC796_10030</name>
</gene>
<organism evidence="2 3">
    <name type="scientific">Acinetobacter seifertii</name>
    <dbReference type="NCBI Taxonomy" id="1530123"/>
    <lineage>
        <taxon>Bacteria</taxon>
        <taxon>Pseudomonadati</taxon>
        <taxon>Pseudomonadota</taxon>
        <taxon>Gammaproteobacteria</taxon>
        <taxon>Moraxellales</taxon>
        <taxon>Moraxellaceae</taxon>
        <taxon>Acinetobacter</taxon>
        <taxon>Acinetobacter calcoaceticus/baumannii complex</taxon>
    </lineage>
</organism>
<dbReference type="Proteomes" id="UP000516862">
    <property type="component" value="Chromosome"/>
</dbReference>
<dbReference type="GeneID" id="60736249"/>
<reference evidence="2 3" key="2">
    <citation type="submission" date="2020-09" db="EMBL/GenBank/DDBJ databases">
        <authorList>
            <person name="Chen F.-J."/>
            <person name="Lee Y.-T."/>
        </authorList>
    </citation>
    <scope>NUCLEOTIDE SEQUENCE [LARGE SCALE GENOMIC DNA]</scope>
    <source>
        <strain evidence="2 3">AS73</strain>
    </source>
</reference>
<dbReference type="PROSITE" id="PS51257">
    <property type="entry name" value="PROKAR_LIPOPROTEIN"/>
    <property type="match status" value="1"/>
</dbReference>
<feature type="signal peptide" evidence="1">
    <location>
        <begin position="1"/>
        <end position="19"/>
    </location>
</feature>
<dbReference type="RefSeq" id="WP_086496229.1">
    <property type="nucleotide sequence ID" value="NZ_APCT01000011.1"/>
</dbReference>